<evidence type="ECO:0000256" key="1">
    <source>
        <dbReference type="SAM" id="Phobius"/>
    </source>
</evidence>
<dbReference type="Proteomes" id="UP000478052">
    <property type="component" value="Unassembled WGS sequence"/>
</dbReference>
<accession>A0A6G0YDW0</accession>
<dbReference type="GO" id="GO:0016787">
    <property type="term" value="F:hydrolase activity"/>
    <property type="evidence" value="ECO:0007669"/>
    <property type="project" value="UniProtKB-KW"/>
</dbReference>
<reference evidence="2 3" key="1">
    <citation type="submission" date="2019-08" db="EMBL/GenBank/DDBJ databases">
        <title>Whole genome of Aphis craccivora.</title>
        <authorList>
            <person name="Voronova N.V."/>
            <person name="Shulinski R.S."/>
            <person name="Bandarenka Y.V."/>
            <person name="Zhorov D.G."/>
            <person name="Warner D."/>
        </authorList>
    </citation>
    <scope>NUCLEOTIDE SEQUENCE [LARGE SCALE GENOMIC DNA]</scope>
    <source>
        <strain evidence="2">180601</strain>
        <tissue evidence="2">Whole Body</tissue>
    </source>
</reference>
<keyword evidence="3" id="KW-1185">Reference proteome</keyword>
<feature type="non-terminal residue" evidence="2">
    <location>
        <position position="1"/>
    </location>
</feature>
<feature type="transmembrane region" description="Helical" evidence="1">
    <location>
        <begin position="168"/>
        <end position="187"/>
    </location>
</feature>
<keyword evidence="1" id="KW-0812">Transmembrane</keyword>
<organism evidence="2 3">
    <name type="scientific">Aphis craccivora</name>
    <name type="common">Cowpea aphid</name>
    <dbReference type="NCBI Taxonomy" id="307492"/>
    <lineage>
        <taxon>Eukaryota</taxon>
        <taxon>Metazoa</taxon>
        <taxon>Ecdysozoa</taxon>
        <taxon>Arthropoda</taxon>
        <taxon>Hexapoda</taxon>
        <taxon>Insecta</taxon>
        <taxon>Pterygota</taxon>
        <taxon>Neoptera</taxon>
        <taxon>Paraneoptera</taxon>
        <taxon>Hemiptera</taxon>
        <taxon>Sternorrhyncha</taxon>
        <taxon>Aphidomorpha</taxon>
        <taxon>Aphidoidea</taxon>
        <taxon>Aphididae</taxon>
        <taxon>Aphidini</taxon>
        <taxon>Aphis</taxon>
        <taxon>Aphis</taxon>
    </lineage>
</organism>
<gene>
    <name evidence="2" type="ORF">FWK35_00027352</name>
</gene>
<protein>
    <submittedName>
        <fullName evidence="2">Abhydrolase domain-containing protein 2</fullName>
    </submittedName>
</protein>
<dbReference type="EMBL" id="VUJU01004597">
    <property type="protein sequence ID" value="KAF0753859.1"/>
    <property type="molecule type" value="Genomic_DNA"/>
</dbReference>
<dbReference type="OrthoDB" id="5954035at2759"/>
<proteinExistence type="predicted"/>
<name>A0A6G0YDW0_APHCR</name>
<evidence type="ECO:0000313" key="3">
    <source>
        <dbReference type="Proteomes" id="UP000478052"/>
    </source>
</evidence>
<keyword evidence="1" id="KW-1133">Transmembrane helix</keyword>
<dbReference type="AlphaFoldDB" id="A0A6G0YDW0"/>
<keyword evidence="1" id="KW-0472">Membrane</keyword>
<keyword evidence="2" id="KW-0378">Hydrolase</keyword>
<comment type="caution">
    <text evidence="2">The sequence shown here is derived from an EMBL/GenBank/DDBJ whole genome shotgun (WGS) entry which is preliminary data.</text>
</comment>
<sequence length="219" mass="25186">CVRVCVCACVCVVCRVRVCRVRPSRTFRKLLNNSRRPHTVGGTLFTFYRPFPAQKKPIGLDIFSPFCIRFFSFPSLIVVDTQKTGTRVWREAGCSERRRLAPTHTSRIPFFFFNTTIISPDIVRFLVSPTRDLLHVALLLPTAPTSPQPLILRRTRTDERHQYNTPNMSVAVLTAIAVFIIVVFRMLNVSSQPQKPSFFCRDKQFLNRVLKFAPQLDEP</sequence>
<evidence type="ECO:0000313" key="2">
    <source>
        <dbReference type="EMBL" id="KAF0753859.1"/>
    </source>
</evidence>